<feature type="domain" description="AB hydrolase-1" evidence="1">
    <location>
        <begin position="7"/>
        <end position="226"/>
    </location>
</feature>
<protein>
    <submittedName>
        <fullName evidence="2">Alpha/beta hydrolase</fullName>
    </submittedName>
</protein>
<dbReference type="PANTHER" id="PTHR43798:SF33">
    <property type="entry name" value="HYDROLASE, PUTATIVE (AFU_ORTHOLOGUE AFUA_2G14860)-RELATED"/>
    <property type="match status" value="1"/>
</dbReference>
<sequence length="239" mass="26312">MSNVASVVLIHGHGVDSSIWNDIYDELASNYSVLKPDFSRLTSHTTIEAYTEELNARLQSASIYNVVLVGHSMGGYIALAFAERYPDRVSGLVLYHSTAYADNDERKAQRQQLIATMRAEGGAQFIEKQIPKMVSSAYPDEKKQVLVDRFRDLPSDALSAGMEAIAGRPDRTSVLRNATFPVLLVLGKDDQLIPVDKTQELATLSDKIDVALIDQAGHLSMIEQPESSVATLNKFISQL</sequence>
<reference evidence="2 3" key="1">
    <citation type="submission" date="2020-02" db="EMBL/GenBank/DDBJ databases">
        <title>Draft genome sequence of two Spirosoma agri KCTC 52727 and Spirosoma terrae KCTC 52035.</title>
        <authorList>
            <person name="Rojas J."/>
            <person name="Ambika Manirajan B."/>
            <person name="Suarez C."/>
            <person name="Ratering S."/>
            <person name="Schnell S."/>
        </authorList>
    </citation>
    <scope>NUCLEOTIDE SEQUENCE [LARGE SCALE GENOMIC DNA]</scope>
    <source>
        <strain evidence="2 3">KCTC 52035</strain>
    </source>
</reference>
<accession>A0A6L9L1C2</accession>
<dbReference type="InterPro" id="IPR000073">
    <property type="entry name" value="AB_hydrolase_1"/>
</dbReference>
<organism evidence="2 3">
    <name type="scientific">Spirosoma terrae</name>
    <dbReference type="NCBI Taxonomy" id="1968276"/>
    <lineage>
        <taxon>Bacteria</taxon>
        <taxon>Pseudomonadati</taxon>
        <taxon>Bacteroidota</taxon>
        <taxon>Cytophagia</taxon>
        <taxon>Cytophagales</taxon>
        <taxon>Cytophagaceae</taxon>
        <taxon>Spirosoma</taxon>
    </lineage>
</organism>
<dbReference type="GO" id="GO:0016020">
    <property type="term" value="C:membrane"/>
    <property type="evidence" value="ECO:0007669"/>
    <property type="project" value="TreeGrafter"/>
</dbReference>
<dbReference type="Gene3D" id="3.40.50.1820">
    <property type="entry name" value="alpha/beta hydrolase"/>
    <property type="match status" value="1"/>
</dbReference>
<evidence type="ECO:0000313" key="2">
    <source>
        <dbReference type="EMBL" id="NDU94315.1"/>
    </source>
</evidence>
<dbReference type="EMBL" id="JAAFZH010000002">
    <property type="protein sequence ID" value="NDU94315.1"/>
    <property type="molecule type" value="Genomic_DNA"/>
</dbReference>
<dbReference type="GO" id="GO:0016787">
    <property type="term" value="F:hydrolase activity"/>
    <property type="evidence" value="ECO:0007669"/>
    <property type="project" value="UniProtKB-KW"/>
</dbReference>
<dbReference type="PANTHER" id="PTHR43798">
    <property type="entry name" value="MONOACYLGLYCEROL LIPASE"/>
    <property type="match status" value="1"/>
</dbReference>
<dbReference type="Proteomes" id="UP000474175">
    <property type="component" value="Unassembled WGS sequence"/>
</dbReference>
<keyword evidence="3" id="KW-1185">Reference proteome</keyword>
<name>A0A6L9L1C2_9BACT</name>
<dbReference type="Pfam" id="PF12697">
    <property type="entry name" value="Abhydrolase_6"/>
    <property type="match status" value="1"/>
</dbReference>
<gene>
    <name evidence="2" type="ORF">GK108_05470</name>
</gene>
<evidence type="ECO:0000313" key="3">
    <source>
        <dbReference type="Proteomes" id="UP000474175"/>
    </source>
</evidence>
<comment type="caution">
    <text evidence="2">The sequence shown here is derived from an EMBL/GenBank/DDBJ whole genome shotgun (WGS) entry which is preliminary data.</text>
</comment>
<keyword evidence="2" id="KW-0378">Hydrolase</keyword>
<dbReference type="InterPro" id="IPR050266">
    <property type="entry name" value="AB_hydrolase_sf"/>
</dbReference>
<evidence type="ECO:0000259" key="1">
    <source>
        <dbReference type="Pfam" id="PF12697"/>
    </source>
</evidence>
<dbReference type="PRINTS" id="PR00111">
    <property type="entry name" value="ABHYDROLASE"/>
</dbReference>
<dbReference type="SUPFAM" id="SSF53474">
    <property type="entry name" value="alpha/beta-Hydrolases"/>
    <property type="match status" value="1"/>
</dbReference>
<dbReference type="AlphaFoldDB" id="A0A6L9L1C2"/>
<proteinExistence type="predicted"/>
<dbReference type="InterPro" id="IPR029058">
    <property type="entry name" value="AB_hydrolase_fold"/>
</dbReference>
<dbReference type="RefSeq" id="WP_163944110.1">
    <property type="nucleotide sequence ID" value="NZ_JAAFZH010000002.1"/>
</dbReference>